<name>A0ABS1KQ96_9BACT</name>
<dbReference type="InterPro" id="IPR010071">
    <property type="entry name" value="AA_adenyl_dom"/>
</dbReference>
<keyword evidence="5" id="KW-1185">Reference proteome</keyword>
<organism evidence="4 5">
    <name type="scientific">Chryseolinea lacunae</name>
    <dbReference type="NCBI Taxonomy" id="2801331"/>
    <lineage>
        <taxon>Bacteria</taxon>
        <taxon>Pseudomonadati</taxon>
        <taxon>Bacteroidota</taxon>
        <taxon>Cytophagia</taxon>
        <taxon>Cytophagales</taxon>
        <taxon>Fulvivirgaceae</taxon>
        <taxon>Chryseolinea</taxon>
    </lineage>
</organism>
<dbReference type="Proteomes" id="UP000613030">
    <property type="component" value="Unassembled WGS sequence"/>
</dbReference>
<dbReference type="InterPro" id="IPR020845">
    <property type="entry name" value="AMP-binding_CS"/>
</dbReference>
<evidence type="ECO:0000256" key="1">
    <source>
        <dbReference type="ARBA" id="ARBA00022450"/>
    </source>
</evidence>
<dbReference type="PROSITE" id="PS50075">
    <property type="entry name" value="CARRIER"/>
    <property type="match status" value="2"/>
</dbReference>
<dbReference type="Gene3D" id="3.30.559.30">
    <property type="entry name" value="Nonribosomal peptide synthetase, condensation domain"/>
    <property type="match status" value="2"/>
</dbReference>
<dbReference type="PANTHER" id="PTHR45527:SF1">
    <property type="entry name" value="FATTY ACID SYNTHASE"/>
    <property type="match status" value="1"/>
</dbReference>
<dbReference type="Gene3D" id="3.30.300.30">
    <property type="match status" value="3"/>
</dbReference>
<dbReference type="InterPro" id="IPR042099">
    <property type="entry name" value="ANL_N_sf"/>
</dbReference>
<dbReference type="SUPFAM" id="SSF52777">
    <property type="entry name" value="CoA-dependent acyltransferases"/>
    <property type="match status" value="4"/>
</dbReference>
<keyword evidence="1" id="KW-0596">Phosphopantetheine</keyword>
<evidence type="ECO:0000313" key="5">
    <source>
        <dbReference type="Proteomes" id="UP000613030"/>
    </source>
</evidence>
<dbReference type="InterPro" id="IPR036736">
    <property type="entry name" value="ACP-like_sf"/>
</dbReference>
<feature type="domain" description="Carrier" evidence="3">
    <location>
        <begin position="1622"/>
        <end position="1696"/>
    </location>
</feature>
<sequence>MSATLVSVLKHCQRGAKSGITFIRSSQEEDTLSYEQLYNSAMSLLKSLQDAGVEPGHEMILLAEDNRTFLIAFWACLLGKIVPVPLTMSGQDDHKHKFVKVWKTLSHPFVFSDEAYLKRLASYCAENELVPVYDEIASRFISLDIANTSEGVGRRYNPDPDDVAFIQYSSGSTGDPKGVVLTHRNLMANIGGIIDRSQIVPGDAALSWMPLTHDMGLICFHLSALVANIDQYILPTALFIRHPLLWIAKASEHKASLLYAPNFGYQYFLSTFQDRVLSVDWDLSRVRLIYNGAEPISVGLCKAFMEALNVFGLQPSCMFPGYGLAEACVAVALPKVGEPLKSYTLSRTNLSIGDRVVEVNEEEDGVNFVEVGFPVKGCALRVCRDDDGVLDEYCVGNIQIKGENVTAGYFNDKARTAEIMTADGWLKTGDLGFVCNGRLVITGRKKNIIIVNGQNYYPHDIERVAIAALNSELGRVVACGVRDDEQSNEELVLFILHKGSLQTFLPDVLTVKEAIVGRMGLIVSHVIPVRRIPKTTSGKIQNYRLVGQYRHGVFNDEINQLRQLVEAQFATGERDVNNGVAQVETLRSLWAELFGKRINATDNLFEMGITSLQAMRFCAALKSRFQVNVSIQDIANNPTLEAVTIFIQARPIGTVVGIEPIPVQESYELSHGQYDLWMLSNRPAIASALNITIARHLVGDLQVDILMKAIQALANRHESLRTVFVEQDGVARQQVIAAGDFRFQFIYEGLSDVSDPEVRSVAQQVADRSFDLATGPLWRVAVVRSAAREHVFVFSIHHIVSDGWSVLKALDEIFANYESYRTQSAYQQEALPIQLKDYAAWHNHQVASGAWTAHRHYWVELLRGAEPLQLPYSSGGAVDRYQGQVFSKQVPASTLYALRDLSAARQTTLFTTLAASVKLLLHKYTGQTDILVGTDIAGRDWDVLEPQIGYYLHTLVLRTLVEKDASFESLLDRVKEQALQAYEHQYYPVNKVAGELGLSGNGASLFNVLILFQDFDSSFKNALEGVSIAPYDLDVTSALVDLCFEFGWRNDALMLDIKFNSDRFQLWQIENLAGHFITLTDLVTQNPQHRLDSFDVFAQDRALAAHTQERVAYPAHETVVDLLRRACSKYPEQTALIAGDTCMSYKTLDERTNHIANGLRLHHGVRSGDRIGLMLKNSDDLLLGLIAVLKSGGTYVYLDPEYPAERLNFIIEDCGIKNIYTNAPTLAGKDLQANAVVVEEIERLQELQPTSEEFENVDTEGLAYILYTSGSTGRPKGVMIRHSALVDYVRTFTSYFGVTAMDVVLQQSSLSFDVSIEEIFPVLCAGGTLVVLESGAKDIHTLLETLERESVSVLSTTPLVIKAINESPQRVNSLRVLISGGDLLKGNYIDQLIGRVELYNTYGPTETTVCATYHKIETLADAAIIGKPIANRSVYILDQEMQYVPAGVAGELYIGGAGLAKGYNNLEEETARNFVSSPFAPNERLFKTGDMARWLHNGEIEFMGRRDSQVKVAGYRIELMEVLQAITKHDAIDDAHIVVRNNAAGEKYLAAYIVLKNDEPVKLESIDIRRFLMDEVPFFMIPSLFIAVPSLPVTTHGKVDEKALPQPSADNIIKAHPIASSQEGQAVIARMIALWREVLATSPDNDGNFFEHGGNSIKGTQLIARLNTEFGVRITLNDLFLYPTVRELSTLVVHAEARENIAIERVAEGRYFELSHAQKRLWVLDQLKEAKTAYTLSWAFTLSGNLDTAAFEESFRVLCERHESLRTAFEVVNGEPVQVICENDPALFSIQHFQVQQPADLSAIIRNETMHAFELTQAPLVRARLALLGDNQFLFLFTVHHIIADGWSVEILVKELTSLYNAFCKGQTNPLPEPVYQYKDYAAWEARQLREGAHEEGRAFWINQFADEVPVLDLPTDFARPKVQTFAGDKLGISLPQSLHENLKAMSAKQGVSLFTTLLAGVKALLYRYSGQEDMVIGTPVAGRNESAWQNQVGLFLNTLPLHTRFSGEQNFRELLAEVKRVVVAAFAHDEYPFDLLVDALGLPNNTGRSALFDVMVGFQNKEDVVEQLKTLEGVHVTQHTLYPAISQFDLSIDFFERKAGVDVEIEFNSDLFSRARIERMAAHFHRLMEVVCADIDVPLHRIPLMAAAERSQLLTAFNPRRNALHDAITFQEMFEKQVEATPHAVAVVFNTRNLTYSELNEHANRIAHYLRDERGIVAGDRIGLLVGRSEKMMMYVLAIIKSGATFVPIDPEYPLERIAFLIGDCGAKLLLTDSAAIPQTNTPVLPVATCLEQASTFRATNPVLQSRPDDTLYVIYTSGSTGRPKGMMISHRNVVNLTDALRHAYGLDQFPVRLLQMASMAFDVFFGDVCRAWLHGGCTVVCPADVRLDPAGLYDLLREHQITFFESTPTLIMPLMNYINDESLDISFVKMVVLGSEVCLLEDYASLVRAHGDRIRIVNSYGTTETTIDACYYESDVASLPVKASVSPIGKPLQNVKLYVLDQHKELVPLGVKGELYIGGAGVGKGYWNRDDLNQEKFMASPFEADERLYRTGDLVKWLDDGNMQYLGRRDFQVKIRGYRIEIGEIENVIRGYAGVEDVRVVSRTI</sequence>
<dbReference type="Pfam" id="PF13193">
    <property type="entry name" value="AMP-binding_C"/>
    <property type="match status" value="1"/>
</dbReference>
<dbReference type="InterPro" id="IPR009081">
    <property type="entry name" value="PP-bd_ACP"/>
</dbReference>
<dbReference type="PANTHER" id="PTHR45527">
    <property type="entry name" value="NONRIBOSOMAL PEPTIDE SYNTHETASE"/>
    <property type="match status" value="1"/>
</dbReference>
<dbReference type="InterPro" id="IPR001242">
    <property type="entry name" value="Condensation_dom"/>
</dbReference>
<dbReference type="NCBIfam" id="NF003417">
    <property type="entry name" value="PRK04813.1"/>
    <property type="match status" value="4"/>
</dbReference>
<feature type="non-terminal residue" evidence="4">
    <location>
        <position position="2607"/>
    </location>
</feature>
<dbReference type="CDD" id="cd05930">
    <property type="entry name" value="A_NRPS"/>
    <property type="match status" value="1"/>
</dbReference>
<reference evidence="4 5" key="1">
    <citation type="submission" date="2021-01" db="EMBL/GenBank/DDBJ databases">
        <title>Chryseolinea sp. Jin1 Genome sequencing and assembly.</title>
        <authorList>
            <person name="Kim I."/>
        </authorList>
    </citation>
    <scope>NUCLEOTIDE SEQUENCE [LARGE SCALE GENOMIC DNA]</scope>
    <source>
        <strain evidence="4 5">Jin1</strain>
    </source>
</reference>
<dbReference type="InterPro" id="IPR000873">
    <property type="entry name" value="AMP-dep_synth/lig_dom"/>
</dbReference>
<dbReference type="Gene3D" id="3.40.50.12780">
    <property type="entry name" value="N-terminal domain of ligase-like"/>
    <property type="match status" value="2"/>
</dbReference>
<dbReference type="SUPFAM" id="SSF56801">
    <property type="entry name" value="Acetyl-CoA synthetase-like"/>
    <property type="match status" value="3"/>
</dbReference>
<dbReference type="Pfam" id="PF00668">
    <property type="entry name" value="Condensation"/>
    <property type="match status" value="2"/>
</dbReference>
<dbReference type="InterPro" id="IPR025110">
    <property type="entry name" value="AMP-bd_C"/>
</dbReference>
<dbReference type="SUPFAM" id="SSF47336">
    <property type="entry name" value="ACP-like"/>
    <property type="match status" value="2"/>
</dbReference>
<dbReference type="Pfam" id="PF00550">
    <property type="entry name" value="PP-binding"/>
    <property type="match status" value="2"/>
</dbReference>
<dbReference type="Pfam" id="PF00501">
    <property type="entry name" value="AMP-binding"/>
    <property type="match status" value="3"/>
</dbReference>
<evidence type="ECO:0000256" key="2">
    <source>
        <dbReference type="ARBA" id="ARBA00022553"/>
    </source>
</evidence>
<dbReference type="SMART" id="SM00823">
    <property type="entry name" value="PKS_PP"/>
    <property type="match status" value="2"/>
</dbReference>
<evidence type="ECO:0000313" key="4">
    <source>
        <dbReference type="EMBL" id="MBL0741387.1"/>
    </source>
</evidence>
<proteinExistence type="predicted"/>
<dbReference type="CDD" id="cd19531">
    <property type="entry name" value="LCL_NRPS-like"/>
    <property type="match status" value="2"/>
</dbReference>
<dbReference type="InterPro" id="IPR020806">
    <property type="entry name" value="PKS_PP-bd"/>
</dbReference>
<dbReference type="PROSITE" id="PS00455">
    <property type="entry name" value="AMP_BINDING"/>
    <property type="match status" value="3"/>
</dbReference>
<dbReference type="EMBL" id="JAERRB010000002">
    <property type="protein sequence ID" value="MBL0741387.1"/>
    <property type="molecule type" value="Genomic_DNA"/>
</dbReference>
<accession>A0ABS1KQ96</accession>
<keyword evidence="2" id="KW-0597">Phosphoprotein</keyword>
<dbReference type="Gene3D" id="3.40.50.980">
    <property type="match status" value="2"/>
</dbReference>
<dbReference type="NCBIfam" id="TIGR01733">
    <property type="entry name" value="AA-adenyl-dom"/>
    <property type="match status" value="2"/>
</dbReference>
<gene>
    <name evidence="4" type="ORF">JI741_09155</name>
</gene>
<dbReference type="RefSeq" id="WP_236675965.1">
    <property type="nucleotide sequence ID" value="NZ_JAERRB010000002.1"/>
</dbReference>
<dbReference type="Gene3D" id="2.30.38.10">
    <property type="entry name" value="Luciferase, Domain 3"/>
    <property type="match status" value="1"/>
</dbReference>
<protein>
    <submittedName>
        <fullName evidence="4">Amino acid adenylation domain-containing protein</fullName>
    </submittedName>
</protein>
<feature type="domain" description="Carrier" evidence="3">
    <location>
        <begin position="577"/>
        <end position="651"/>
    </location>
</feature>
<evidence type="ECO:0000259" key="3">
    <source>
        <dbReference type="PROSITE" id="PS50075"/>
    </source>
</evidence>
<dbReference type="InterPro" id="IPR023213">
    <property type="entry name" value="CAT-like_dom_sf"/>
</dbReference>
<dbReference type="Gene3D" id="3.30.559.10">
    <property type="entry name" value="Chloramphenicol acetyltransferase-like domain"/>
    <property type="match status" value="2"/>
</dbReference>
<dbReference type="Gene3D" id="1.10.1200.10">
    <property type="entry name" value="ACP-like"/>
    <property type="match status" value="2"/>
</dbReference>
<dbReference type="InterPro" id="IPR045851">
    <property type="entry name" value="AMP-bd_C_sf"/>
</dbReference>
<comment type="caution">
    <text evidence="4">The sequence shown here is derived from an EMBL/GenBank/DDBJ whole genome shotgun (WGS) entry which is preliminary data.</text>
</comment>